<accession>A0A2S0M8Z9</accession>
<organism evidence="3 4">
    <name type="scientific">Megasphaera elsdenii</name>
    <dbReference type="NCBI Taxonomy" id="907"/>
    <lineage>
        <taxon>Bacteria</taxon>
        <taxon>Bacillati</taxon>
        <taxon>Bacillota</taxon>
        <taxon>Negativicutes</taxon>
        <taxon>Veillonellales</taxon>
        <taxon>Veillonellaceae</taxon>
        <taxon>Megasphaera</taxon>
    </lineage>
</organism>
<dbReference type="Pfam" id="PF14903">
    <property type="entry name" value="WG_beta_rep"/>
    <property type="match status" value="2"/>
</dbReference>
<dbReference type="AlphaFoldDB" id="A0A2S0M8Z9"/>
<feature type="compositionally biased region" description="Basic and acidic residues" evidence="1">
    <location>
        <begin position="49"/>
        <end position="59"/>
    </location>
</feature>
<dbReference type="EMBL" id="CP027569">
    <property type="protein sequence ID" value="AVO27912.1"/>
    <property type="molecule type" value="Genomic_DNA"/>
</dbReference>
<evidence type="ECO:0000313" key="3">
    <source>
        <dbReference type="EMBL" id="AVO27912.1"/>
    </source>
</evidence>
<dbReference type="PANTHER" id="PTHR37841">
    <property type="entry name" value="GLR2918 PROTEIN"/>
    <property type="match status" value="1"/>
</dbReference>
<keyword evidence="2" id="KW-0732">Signal</keyword>
<evidence type="ECO:0000256" key="1">
    <source>
        <dbReference type="SAM" id="MobiDB-lite"/>
    </source>
</evidence>
<feature type="region of interest" description="Disordered" evidence="1">
    <location>
        <begin position="46"/>
        <end position="66"/>
    </location>
</feature>
<gene>
    <name evidence="3" type="ORF">C6Y28_09935</name>
</gene>
<dbReference type="PANTHER" id="PTHR37841:SF1">
    <property type="entry name" value="DUF3298 DOMAIN-CONTAINING PROTEIN"/>
    <property type="match status" value="1"/>
</dbReference>
<feature type="signal peptide" evidence="2">
    <location>
        <begin position="1"/>
        <end position="27"/>
    </location>
</feature>
<feature type="chain" id="PRO_5015497849" evidence="2">
    <location>
        <begin position="28"/>
        <end position="493"/>
    </location>
</feature>
<name>A0A2S0M8Z9_MEGEL</name>
<reference evidence="3 4" key="1">
    <citation type="journal article" date="2018" name="Genome Announc.">
        <title>Complete genomes of two Megasphaera elsdenii strains, NCIMB 702410 and ATCC 25940.</title>
        <authorList>
            <person name="Hatmaker E.A."/>
            <person name="O'Dell K."/>
            <person name="Riley L.A."/>
            <person name="Klingeman D.M."/>
            <person name="Guss A.M."/>
        </authorList>
    </citation>
    <scope>NUCLEOTIDE SEQUENCE [LARGE SCALE GENOMIC DNA]</scope>
    <source>
        <strain evidence="3 4">NCIMB702410</strain>
    </source>
</reference>
<evidence type="ECO:0000256" key="2">
    <source>
        <dbReference type="SAM" id="SignalP"/>
    </source>
</evidence>
<dbReference type="InterPro" id="IPR032774">
    <property type="entry name" value="WG_beta_rep"/>
</dbReference>
<protein>
    <submittedName>
        <fullName evidence="3">WG repeat-containing protein</fullName>
    </submittedName>
</protein>
<sequence>MYNHFSLKRFILAGFLCSSLSILAVQAAEPASLAGQAHREVHTTVVTQEEWHSSTRESASHSGWSVSRPSSLGDVVFPAMARHLPPPGMETISSQVKEEYDANYKDGVLAAVKDGTDKWGLMGTDGKWLMAPAYKSLSYAGKGVFMTEGKRGTAYVDKQGVPAVWPEKEAASAHFFKDQGRYGIQDKNGDIVVAPTYKAVLADFSEGLAFVKDNKGEKVAIDEKGRVQFVAPYDVILPYHHGLAEYQRRVSHFNLGGFLAGALIGSSTHSVYYDDEVAPLTYDGVKRGYIDRVGNIVIDSKNDAVYPMTEFGTFVRNKGKLGFVNRKGQYLIAPGNYSLDDGRLLDDVDGFVSLKDKENGKWGVFSMVDGAQVIDFAYDGVQFLGAQRLLLTKGDKNMLINQETGAFVAEFPAKVKWLAFLLEDYTWCWNDKKEYAIVDRNGQVQYRAAAGQIQDVKSFRNGLTPVKTKTGWGLMDHQGQWIVEPQYKDITMM</sequence>
<proteinExistence type="predicted"/>
<dbReference type="Proteomes" id="UP000238358">
    <property type="component" value="Chromosome"/>
</dbReference>
<evidence type="ECO:0000313" key="4">
    <source>
        <dbReference type="Proteomes" id="UP000238358"/>
    </source>
</evidence>